<feature type="signal peptide" evidence="2">
    <location>
        <begin position="1"/>
        <end position="19"/>
    </location>
</feature>
<evidence type="ECO:0000313" key="5">
    <source>
        <dbReference type="Proteomes" id="UP000185812"/>
    </source>
</evidence>
<name>A0A1M6XSV2_9BACT</name>
<keyword evidence="2" id="KW-0732">Signal</keyword>
<feature type="domain" description="Beta-lactamase class A catalytic" evidence="3">
    <location>
        <begin position="139"/>
        <end position="232"/>
    </location>
</feature>
<dbReference type="Gene3D" id="3.40.710.10">
    <property type="entry name" value="DD-peptidase/beta-lactamase superfamily"/>
    <property type="match status" value="1"/>
</dbReference>
<dbReference type="Pfam" id="PF13354">
    <property type="entry name" value="Beta-lactamase2"/>
    <property type="match status" value="1"/>
</dbReference>
<dbReference type="OrthoDB" id="9772863at2"/>
<dbReference type="EMBL" id="FRAU01000012">
    <property type="protein sequence ID" value="SHL09061.1"/>
    <property type="molecule type" value="Genomic_DNA"/>
</dbReference>
<proteinExistence type="predicted"/>
<dbReference type="GO" id="GO:0008800">
    <property type="term" value="F:beta-lactamase activity"/>
    <property type="evidence" value="ECO:0007669"/>
    <property type="project" value="UniProtKB-EC"/>
</dbReference>
<evidence type="ECO:0000313" key="4">
    <source>
        <dbReference type="EMBL" id="SHL09061.1"/>
    </source>
</evidence>
<gene>
    <name evidence="4" type="ORF">SAMN04488087_2701</name>
</gene>
<keyword evidence="5" id="KW-1185">Reference proteome</keyword>
<organism evidence="4 5">
    <name type="scientific">Rhodothermus profundi</name>
    <dbReference type="NCBI Taxonomy" id="633813"/>
    <lineage>
        <taxon>Bacteria</taxon>
        <taxon>Pseudomonadati</taxon>
        <taxon>Rhodothermota</taxon>
        <taxon>Rhodothermia</taxon>
        <taxon>Rhodothermales</taxon>
        <taxon>Rhodothermaceae</taxon>
        <taxon>Rhodothermus</taxon>
    </lineage>
</organism>
<dbReference type="PANTHER" id="PTHR35333">
    <property type="entry name" value="BETA-LACTAMASE"/>
    <property type="match status" value="1"/>
</dbReference>
<dbReference type="Proteomes" id="UP000185812">
    <property type="component" value="Unassembled WGS sequence"/>
</dbReference>
<dbReference type="AlphaFoldDB" id="A0A1M6XSV2"/>
<reference evidence="5" key="1">
    <citation type="submission" date="2016-11" db="EMBL/GenBank/DDBJ databases">
        <authorList>
            <person name="Varghese N."/>
            <person name="Submissions S."/>
        </authorList>
    </citation>
    <scope>NUCLEOTIDE SEQUENCE [LARGE SCALE GENOMIC DNA]</scope>
    <source>
        <strain evidence="5">DSM 22212</strain>
    </source>
</reference>
<accession>A0A1M6XSV2</accession>
<dbReference type="SUPFAM" id="SSF56601">
    <property type="entry name" value="beta-lactamase/transpeptidase-like"/>
    <property type="match status" value="1"/>
</dbReference>
<dbReference type="GO" id="GO:0046677">
    <property type="term" value="P:response to antibiotic"/>
    <property type="evidence" value="ECO:0007669"/>
    <property type="project" value="InterPro"/>
</dbReference>
<dbReference type="Gene3D" id="3.10.450.280">
    <property type="match status" value="1"/>
</dbReference>
<sequence>MRRLALLGALLLLPQVALTQTPTDWLRLLFTRDTLATEWFTPQFLEQVSAQQVARIVAQLKQQHGSLLSVTGHGLEYKVILERAQIPTRIVLDAQGRIAGLFFGPPVPQIVSLEALLDSLRQLPGTVSLFVQKNGQPLLTLRADTPLAVGSAFKLAVLRALREAIEAGHHRWDDVVRLRPEWKSLPSGFLHTWPDEAPLTLHTLAALMISRSDNTATDALIHLLGRPAIEAYSPRNRPFLTTREAFLLKNPANQAWARRFLAADTADRRMLLPQLQSLPLPDEALFAGGPVLLEVEWFFTTRELCELIATVYDLPLTQINPGLARREDWQLVAYKGGSEPGVLNFTTYLIDHQNQHYCVSATWNHSERLDRARFIGLYQRLLQQLRSHP</sequence>
<protein>
    <submittedName>
        <fullName evidence="4">Beta-lactamase enzyme family protein</fullName>
    </submittedName>
</protein>
<dbReference type="InterPro" id="IPR012338">
    <property type="entry name" value="Beta-lactam/transpept-like"/>
</dbReference>
<dbReference type="STRING" id="633813.SAMN04488087_2701"/>
<evidence type="ECO:0000259" key="3">
    <source>
        <dbReference type="Pfam" id="PF13354"/>
    </source>
</evidence>
<dbReference type="PANTHER" id="PTHR35333:SF5">
    <property type="entry name" value="CONSERVED LIPOPROTEIN LPQF-RELATED"/>
    <property type="match status" value="1"/>
</dbReference>
<evidence type="ECO:0000256" key="2">
    <source>
        <dbReference type="SAM" id="SignalP"/>
    </source>
</evidence>
<dbReference type="RefSeq" id="WP_072716497.1">
    <property type="nucleotide sequence ID" value="NZ_FRAU01000012.1"/>
</dbReference>
<dbReference type="InterPro" id="IPR000871">
    <property type="entry name" value="Beta-lactam_class-A"/>
</dbReference>
<feature type="chain" id="PRO_5013291480" evidence="2">
    <location>
        <begin position="20"/>
        <end position="389"/>
    </location>
</feature>
<dbReference type="InterPro" id="IPR045155">
    <property type="entry name" value="Beta-lactam_cat"/>
</dbReference>
<dbReference type="GO" id="GO:0030655">
    <property type="term" value="P:beta-lactam antibiotic catabolic process"/>
    <property type="evidence" value="ECO:0007669"/>
    <property type="project" value="InterPro"/>
</dbReference>
<comment type="catalytic activity">
    <reaction evidence="1">
        <text>a beta-lactam + H2O = a substituted beta-amino acid</text>
        <dbReference type="Rhea" id="RHEA:20401"/>
        <dbReference type="ChEBI" id="CHEBI:15377"/>
        <dbReference type="ChEBI" id="CHEBI:35627"/>
        <dbReference type="ChEBI" id="CHEBI:140347"/>
        <dbReference type="EC" id="3.5.2.6"/>
    </reaction>
</comment>
<evidence type="ECO:0000256" key="1">
    <source>
        <dbReference type="ARBA" id="ARBA00001526"/>
    </source>
</evidence>